<dbReference type="PANTHER" id="PTHR43718">
    <property type="entry name" value="LON PROTEASE"/>
    <property type="match status" value="1"/>
</dbReference>
<dbReference type="GO" id="GO:0006515">
    <property type="term" value="P:protein quality control for misfolded or incompletely synthesized proteins"/>
    <property type="evidence" value="ECO:0007669"/>
    <property type="project" value="TreeGrafter"/>
</dbReference>
<keyword evidence="1" id="KW-0720">Serine protease</keyword>
<dbReference type="GO" id="GO:0004252">
    <property type="term" value="F:serine-type endopeptidase activity"/>
    <property type="evidence" value="ECO:0007669"/>
    <property type="project" value="UniProtKB-UniRule"/>
</dbReference>
<dbReference type="PANTHER" id="PTHR43718:SF2">
    <property type="entry name" value="LON PROTEASE HOMOLOG, MITOCHONDRIAL"/>
    <property type="match status" value="1"/>
</dbReference>
<evidence type="ECO:0000313" key="3">
    <source>
        <dbReference type="EMBL" id="KAI0504245.1"/>
    </source>
</evidence>
<comment type="caution">
    <text evidence="3">The sequence shown here is derived from an EMBL/GenBank/DDBJ whole genome shotgun (WGS) entry which is preliminary data.</text>
</comment>
<dbReference type="GO" id="GO:0051131">
    <property type="term" value="P:chaperone-mediated protein complex assembly"/>
    <property type="evidence" value="ECO:0007669"/>
    <property type="project" value="TreeGrafter"/>
</dbReference>
<dbReference type="InterPro" id="IPR020568">
    <property type="entry name" value="Ribosomal_Su5_D2-typ_SF"/>
</dbReference>
<dbReference type="Proteomes" id="UP000829196">
    <property type="component" value="Unassembled WGS sequence"/>
</dbReference>
<dbReference type="SUPFAM" id="SSF54211">
    <property type="entry name" value="Ribosomal protein S5 domain 2-like"/>
    <property type="match status" value="1"/>
</dbReference>
<dbReference type="Gene3D" id="3.30.230.10">
    <property type="match status" value="1"/>
</dbReference>
<evidence type="ECO:0000256" key="1">
    <source>
        <dbReference type="PROSITE-ProRule" id="PRU01122"/>
    </source>
</evidence>
<dbReference type="OrthoDB" id="2411602at2759"/>
<dbReference type="Pfam" id="PF05362">
    <property type="entry name" value="Lon_C"/>
    <property type="match status" value="1"/>
</dbReference>
<dbReference type="InterPro" id="IPR027065">
    <property type="entry name" value="Lon_Prtase"/>
</dbReference>
<dbReference type="GO" id="GO:0005524">
    <property type="term" value="F:ATP binding"/>
    <property type="evidence" value="ECO:0007669"/>
    <property type="project" value="InterPro"/>
</dbReference>
<dbReference type="InterPro" id="IPR014721">
    <property type="entry name" value="Ribsml_uS5_D2-typ_fold_subgr"/>
</dbReference>
<keyword evidence="1" id="KW-0378">Hydrolase</keyword>
<keyword evidence="1" id="KW-0645">Protease</keyword>
<name>A0A8T3B5G6_DENNO</name>
<feature type="active site" evidence="1">
    <location>
        <position position="242"/>
    </location>
</feature>
<gene>
    <name evidence="3" type="ORF">KFK09_015195</name>
</gene>
<keyword evidence="4" id="KW-1185">Reference proteome</keyword>
<dbReference type="AlphaFoldDB" id="A0A8T3B5G6"/>
<feature type="active site" evidence="1">
    <location>
        <position position="285"/>
    </location>
</feature>
<dbReference type="InterPro" id="IPR008269">
    <property type="entry name" value="Lon_proteolytic"/>
</dbReference>
<dbReference type="GO" id="GO:0005759">
    <property type="term" value="C:mitochondrial matrix"/>
    <property type="evidence" value="ECO:0007669"/>
    <property type="project" value="TreeGrafter"/>
</dbReference>
<sequence length="342" mass="38034">MLRDQCLNCCLPPPAKGYYGSRAVGSLTGLSMAEEPLVWSYSFFKEFYWPTNFFFQLTALFSSESGEGDGNAAKSVDAKAAVEADYTCSFHLDIGFYLELLLVNVYLKFVSCSTMLVRCFQGSSREDSTLTALLERYELLSEKVVGDTEVEKVVIDVSNLVDFVGKPVFHADKIYDQTQIRVVMGLAWTALGGSTLFIETTLIAHTVARAILLEKVLENSFFANSKLHLHVHAGAMPKDEPSAGCTMITSLLSLVIKRSLRKDLVMIGEVTLIRRILPIGGVKEKTIAARRSEVKTIIFPAANRRDFDELSDNMKEDLDVHFVDDYSHIFELVFGSIDSSDS</sequence>
<dbReference type="PROSITE" id="PS51786">
    <property type="entry name" value="LON_PROTEOLYTIC"/>
    <property type="match status" value="1"/>
</dbReference>
<dbReference type="GO" id="GO:0004176">
    <property type="term" value="F:ATP-dependent peptidase activity"/>
    <property type="evidence" value="ECO:0007669"/>
    <property type="project" value="UniProtKB-UniRule"/>
</dbReference>
<evidence type="ECO:0000313" key="4">
    <source>
        <dbReference type="Proteomes" id="UP000829196"/>
    </source>
</evidence>
<accession>A0A8T3B5G6</accession>
<dbReference type="SMR" id="A0A8T3B5G6"/>
<organism evidence="3 4">
    <name type="scientific">Dendrobium nobile</name>
    <name type="common">Orchid</name>
    <dbReference type="NCBI Taxonomy" id="94219"/>
    <lineage>
        <taxon>Eukaryota</taxon>
        <taxon>Viridiplantae</taxon>
        <taxon>Streptophyta</taxon>
        <taxon>Embryophyta</taxon>
        <taxon>Tracheophyta</taxon>
        <taxon>Spermatophyta</taxon>
        <taxon>Magnoliopsida</taxon>
        <taxon>Liliopsida</taxon>
        <taxon>Asparagales</taxon>
        <taxon>Orchidaceae</taxon>
        <taxon>Epidendroideae</taxon>
        <taxon>Malaxideae</taxon>
        <taxon>Dendrobiinae</taxon>
        <taxon>Dendrobium</taxon>
    </lineage>
</organism>
<evidence type="ECO:0000259" key="2">
    <source>
        <dbReference type="PROSITE" id="PS51786"/>
    </source>
</evidence>
<dbReference type="GO" id="GO:0003697">
    <property type="term" value="F:single-stranded DNA binding"/>
    <property type="evidence" value="ECO:0007669"/>
    <property type="project" value="TreeGrafter"/>
</dbReference>
<dbReference type="GO" id="GO:0007005">
    <property type="term" value="P:mitochondrion organization"/>
    <property type="evidence" value="ECO:0007669"/>
    <property type="project" value="TreeGrafter"/>
</dbReference>
<comment type="similarity">
    <text evidence="1">Belongs to the peptidase S16 family.</text>
</comment>
<reference evidence="3" key="1">
    <citation type="journal article" date="2022" name="Front. Genet.">
        <title>Chromosome-Scale Assembly of the Dendrobium nobile Genome Provides Insights Into the Molecular Mechanism of the Biosynthesis of the Medicinal Active Ingredient of Dendrobium.</title>
        <authorList>
            <person name="Xu Q."/>
            <person name="Niu S.-C."/>
            <person name="Li K.-L."/>
            <person name="Zheng P.-J."/>
            <person name="Zhang X.-J."/>
            <person name="Jia Y."/>
            <person name="Liu Y."/>
            <person name="Niu Y.-X."/>
            <person name="Yu L.-H."/>
            <person name="Chen D.-F."/>
            <person name="Zhang G.-Q."/>
        </authorList>
    </citation>
    <scope>NUCLEOTIDE SEQUENCE</scope>
    <source>
        <tissue evidence="3">Leaf</tissue>
    </source>
</reference>
<dbReference type="EMBL" id="JAGYWB010000011">
    <property type="protein sequence ID" value="KAI0504245.1"/>
    <property type="molecule type" value="Genomic_DNA"/>
</dbReference>
<proteinExistence type="inferred from homology"/>
<feature type="domain" description="Lon proteolytic" evidence="2">
    <location>
        <begin position="177"/>
        <end position="336"/>
    </location>
</feature>
<protein>
    <recommendedName>
        <fullName evidence="2">Lon proteolytic domain-containing protein</fullName>
    </recommendedName>
</protein>